<gene>
    <name evidence="2" type="ORF">TW72_01855</name>
</gene>
<accession>A0A0F4Q238</accession>
<dbReference type="SUPFAM" id="SSF55804">
    <property type="entry name" value="Phoshotransferase/anion transport protein"/>
    <property type="match status" value="1"/>
</dbReference>
<dbReference type="PANTHER" id="PTHR47738">
    <property type="entry name" value="PTS SYSTEM FRUCTOSE-LIKE EIIA COMPONENT-RELATED"/>
    <property type="match status" value="1"/>
</dbReference>
<dbReference type="PATRIC" id="fig|151081.8.peg.1551"/>
<dbReference type="NCBIfam" id="TIGR01419">
    <property type="entry name" value="nitro_reg_IIA"/>
    <property type="match status" value="1"/>
</dbReference>
<dbReference type="RefSeq" id="WP_022945549.1">
    <property type="nucleotide sequence ID" value="NZ_CP023396.1"/>
</dbReference>
<feature type="domain" description="PTS EIIA type-2" evidence="1">
    <location>
        <begin position="5"/>
        <end position="148"/>
    </location>
</feature>
<comment type="caution">
    <text evidence="2">The sequence shown here is derived from an EMBL/GenBank/DDBJ whole genome shotgun (WGS) entry which is preliminary data.</text>
</comment>
<dbReference type="Gene3D" id="3.40.930.10">
    <property type="entry name" value="Mannitol-specific EII, Chain A"/>
    <property type="match status" value="1"/>
</dbReference>
<dbReference type="PROSITE" id="PS00372">
    <property type="entry name" value="PTS_EIIA_TYPE_2_HIS"/>
    <property type="match status" value="1"/>
</dbReference>
<dbReference type="InterPro" id="IPR006320">
    <property type="entry name" value="PTS_Nitro_regul"/>
</dbReference>
<dbReference type="CDD" id="cd00211">
    <property type="entry name" value="PTS_IIA_fru"/>
    <property type="match status" value="1"/>
</dbReference>
<dbReference type="OrthoDB" id="95460at2"/>
<dbReference type="InterPro" id="IPR016152">
    <property type="entry name" value="PTrfase/Anion_transptr"/>
</dbReference>
<evidence type="ECO:0000313" key="2">
    <source>
        <dbReference type="EMBL" id="KJZ01718.1"/>
    </source>
</evidence>
<dbReference type="GO" id="GO:0030295">
    <property type="term" value="F:protein kinase activator activity"/>
    <property type="evidence" value="ECO:0007669"/>
    <property type="project" value="TreeGrafter"/>
</dbReference>
<evidence type="ECO:0000313" key="3">
    <source>
        <dbReference type="Proteomes" id="UP000033664"/>
    </source>
</evidence>
<evidence type="ECO:0000259" key="1">
    <source>
        <dbReference type="PROSITE" id="PS51094"/>
    </source>
</evidence>
<dbReference type="Proteomes" id="UP000033664">
    <property type="component" value="Unassembled WGS sequence"/>
</dbReference>
<organism evidence="2 3">
    <name type="scientific">Pseudoalteromonas ruthenica</name>
    <dbReference type="NCBI Taxonomy" id="151081"/>
    <lineage>
        <taxon>Bacteria</taxon>
        <taxon>Pseudomonadati</taxon>
        <taxon>Pseudomonadota</taxon>
        <taxon>Gammaproteobacteria</taxon>
        <taxon>Alteromonadales</taxon>
        <taxon>Pseudoalteromonadaceae</taxon>
        <taxon>Pseudoalteromonas</taxon>
    </lineage>
</organism>
<dbReference type="EMBL" id="JXXZ01000002">
    <property type="protein sequence ID" value="KJZ01718.1"/>
    <property type="molecule type" value="Genomic_DNA"/>
</dbReference>
<dbReference type="Pfam" id="PF00359">
    <property type="entry name" value="PTS_EIIA_2"/>
    <property type="match status" value="1"/>
</dbReference>
<dbReference type="PANTHER" id="PTHR47738:SF1">
    <property type="entry name" value="NITROGEN REGULATORY PROTEIN"/>
    <property type="match status" value="1"/>
</dbReference>
<name>A0A0F4Q238_9GAMM</name>
<sequence length="148" mass="16296">MNLDSLFTKDCSKAAVLFNSKKRMLEYLSQVAHQHSPHLSEQSVLDALLTREKLGSTGIGKGVAIPHGRLDGIDSTIAIVVTNREAINFDAIDNRPVDIFVALLVPANETEQHLKTLATIADKLKDKQLCKQLRSASSDQELYQLIAD</sequence>
<protein>
    <submittedName>
        <fullName evidence="2">PTS cellobiose transporter subunit IIA</fullName>
    </submittedName>
</protein>
<keyword evidence="3" id="KW-1185">Reference proteome</keyword>
<dbReference type="InterPro" id="IPR051541">
    <property type="entry name" value="PTS_SugarTrans_NitroReg"/>
</dbReference>
<dbReference type="AlphaFoldDB" id="A0A0F4Q238"/>
<reference evidence="2 3" key="1">
    <citation type="journal article" date="2015" name="BMC Genomics">
        <title>Genome mining reveals unlocked bioactive potential of marine Gram-negative bacteria.</title>
        <authorList>
            <person name="Machado H."/>
            <person name="Sonnenschein E.C."/>
            <person name="Melchiorsen J."/>
            <person name="Gram L."/>
        </authorList>
    </citation>
    <scope>NUCLEOTIDE SEQUENCE [LARGE SCALE GENOMIC DNA]</scope>
    <source>
        <strain evidence="2 3">S3137</strain>
    </source>
</reference>
<dbReference type="GeneID" id="58227226"/>
<dbReference type="GO" id="GO:0008982">
    <property type="term" value="F:protein-N(PI)-phosphohistidine-sugar phosphotransferase activity"/>
    <property type="evidence" value="ECO:0007669"/>
    <property type="project" value="InterPro"/>
</dbReference>
<dbReference type="eggNOG" id="COG1762">
    <property type="taxonomic scope" value="Bacteria"/>
</dbReference>
<dbReference type="InterPro" id="IPR002178">
    <property type="entry name" value="PTS_EIIA_type-2_dom"/>
</dbReference>
<dbReference type="PROSITE" id="PS51094">
    <property type="entry name" value="PTS_EIIA_TYPE_2"/>
    <property type="match status" value="1"/>
</dbReference>
<proteinExistence type="predicted"/>
<dbReference type="GO" id="GO:0009401">
    <property type="term" value="P:phosphoenolpyruvate-dependent sugar phosphotransferase system"/>
    <property type="evidence" value="ECO:0007669"/>
    <property type="project" value="InterPro"/>
</dbReference>